<evidence type="ECO:0000313" key="10">
    <source>
        <dbReference type="Proteomes" id="UP000530660"/>
    </source>
</evidence>
<accession>A0A7J7IKJ0</accession>
<dbReference type="InterPro" id="IPR012501">
    <property type="entry name" value="Vps54_C"/>
</dbReference>
<feature type="region of interest" description="Disordered" evidence="7">
    <location>
        <begin position="618"/>
        <end position="645"/>
    </location>
</feature>
<dbReference type="EMBL" id="VWRR01000007">
    <property type="protein sequence ID" value="KAF6003184.1"/>
    <property type="molecule type" value="Genomic_DNA"/>
</dbReference>
<dbReference type="Pfam" id="PF07928">
    <property type="entry name" value="Vps54"/>
    <property type="match status" value="1"/>
</dbReference>
<evidence type="ECO:0000256" key="6">
    <source>
        <dbReference type="ARBA" id="ARBA00023054"/>
    </source>
</evidence>
<organism evidence="9 10">
    <name type="scientific">Cyanidiococcus yangmingshanensis</name>
    <dbReference type="NCBI Taxonomy" id="2690220"/>
    <lineage>
        <taxon>Eukaryota</taxon>
        <taxon>Rhodophyta</taxon>
        <taxon>Bangiophyceae</taxon>
        <taxon>Cyanidiales</taxon>
        <taxon>Cyanidiaceae</taxon>
        <taxon>Cyanidiococcus</taxon>
    </lineage>
</organism>
<dbReference type="GO" id="GO:0005829">
    <property type="term" value="C:cytosol"/>
    <property type="evidence" value="ECO:0007669"/>
    <property type="project" value="GOC"/>
</dbReference>
<keyword evidence="5" id="KW-0333">Golgi apparatus</keyword>
<dbReference type="Proteomes" id="UP000530660">
    <property type="component" value="Unassembled WGS sequence"/>
</dbReference>
<dbReference type="InterPro" id="IPR039745">
    <property type="entry name" value="Vps54"/>
</dbReference>
<dbReference type="GO" id="GO:0006896">
    <property type="term" value="P:Golgi to vacuole transport"/>
    <property type="evidence" value="ECO:0007669"/>
    <property type="project" value="TreeGrafter"/>
</dbReference>
<feature type="region of interest" description="Disordered" evidence="7">
    <location>
        <begin position="1"/>
        <end position="44"/>
    </location>
</feature>
<sequence>MPEVDAFRKEQWGSDPRDGAAGTSLSTEPQSGEQTSPVLSRSSGAAQTLNTVSGLDASTPDLVSVVSQGVADLTSSLQFSERSFTDFDESRDNKELNECMTRYVSSIQDIWSALEQDFHRSDLELDLTATSALDRIPSAYRVRAGAFVLEESPEFGLVSQLDNSVDLGKVEVEVLRTLDRYIRYCNICLEAQVHGKDPSAIPLGRGVTSGILTEAENSLVETLNDQKTLWQRKIRAFYTSLAEYTALRKQRELERRWTEQVIVMLEHIKSFRDTFRAASLFVEHHDLLRAADLYQAAESCTELVTSKAVLPVGSAALVEPSSGQVRELVSRAEPGQLHFLDDFRRQRGSLKRKLGTALEHQIIGQFEVTFGSLPDYRETSTFAGKQETVEQAPSLSLATLHMLSEETAPFALALLRIGSAGGALYRIPAQLLRDFHRLVLANESHVESNPVENFATFVWRCRLVVEGIAAVIDTFYAVCGEMDIEESGKKGASPSLPESRDVFDCFQQGFCGRFRECLSHSFLGSIPADGTELRPLLRVQVEACTFFRFLGGLASMRGASTPVTSLALADLHERLRQALQNHAEQKLRTIQASLDAERWTPSTRTETLQRLTNRLVGKTRRRVVPPKQPENSNETGDEKGPTTEPRTVSLLGERFVVIDALENLLELIDEYVECFHDAKLCEIGSLTHSLSMRVLEALKAFNQRAMQLVLGAGSMRSASLKAITAKHLAVCTRTLDFMLKLLRPDLQEHYDGLAAWFFRTGTTSLSPTKAVDEAASESRTLSQGEFCSVAEETANQSSSRSSSNGQLVEFANRFPDTSQQGRSVAATEEPPASAARDPVLEQAFERTLADYEVHRNQLLNKIVVIMQGRLRNRIAELRHFAWQEHRIQWQGRLPEASPWISALTKDFTTLHRILSPILSVTAQREVLDQILSSYAASLREEFARLTEEYLSCNHEASNHDEKLVPESVDAVLIQLAADAAALAKAARSLKALWEAQAELSCLSDLDALAHTYQSLAEKQHPGLGPAAEVNTNAVHVSESTN</sequence>
<dbReference type="GO" id="GO:0042147">
    <property type="term" value="P:retrograde transport, endosome to Golgi"/>
    <property type="evidence" value="ECO:0007669"/>
    <property type="project" value="InterPro"/>
</dbReference>
<feature type="compositionally biased region" description="Basic and acidic residues" evidence="7">
    <location>
        <begin position="1"/>
        <end position="18"/>
    </location>
</feature>
<dbReference type="GO" id="GO:0000938">
    <property type="term" value="C:GARP complex"/>
    <property type="evidence" value="ECO:0007669"/>
    <property type="project" value="InterPro"/>
</dbReference>
<protein>
    <recommendedName>
        <fullName evidence="8">Vacuolar protein sorting-associated protein 54 C-terminal domain-containing protein</fullName>
    </recommendedName>
</protein>
<reference evidence="9 10" key="1">
    <citation type="journal article" date="2020" name="J. Phycol.">
        <title>Comparative genome analysis reveals Cyanidiococcus gen. nov., a new extremophilic red algal genus sister to Cyanidioschyzon (Cyanidioschyzonaceae, Rhodophyta).</title>
        <authorList>
            <person name="Liu S.-L."/>
            <person name="Chiang Y.-R."/>
            <person name="Yoon H.S."/>
            <person name="Fu H.-Y."/>
        </authorList>
    </citation>
    <scope>NUCLEOTIDE SEQUENCE [LARGE SCALE GENOMIC DNA]</scope>
    <source>
        <strain evidence="9 10">THAL066</strain>
    </source>
</reference>
<evidence type="ECO:0000256" key="3">
    <source>
        <dbReference type="ARBA" id="ARBA00022448"/>
    </source>
</evidence>
<evidence type="ECO:0000256" key="2">
    <source>
        <dbReference type="ARBA" id="ARBA00009150"/>
    </source>
</evidence>
<keyword evidence="10" id="KW-1185">Reference proteome</keyword>
<evidence type="ECO:0000256" key="7">
    <source>
        <dbReference type="SAM" id="MobiDB-lite"/>
    </source>
</evidence>
<comment type="subcellular location">
    <subcellularLocation>
        <location evidence="1">Golgi apparatus</location>
        <location evidence="1">trans-Golgi network</location>
    </subcellularLocation>
</comment>
<evidence type="ECO:0000313" key="9">
    <source>
        <dbReference type="EMBL" id="KAF6003184.1"/>
    </source>
</evidence>
<comment type="similarity">
    <text evidence="2">Belongs to the VPS54 family.</text>
</comment>
<feature type="domain" description="Vacuolar protein sorting-associated protein 54 C-terminal" evidence="8">
    <location>
        <begin position="653"/>
        <end position="749"/>
    </location>
</feature>
<comment type="caution">
    <text evidence="9">The sequence shown here is derived from an EMBL/GenBank/DDBJ whole genome shotgun (WGS) entry which is preliminary data.</text>
</comment>
<evidence type="ECO:0000256" key="5">
    <source>
        <dbReference type="ARBA" id="ARBA00023034"/>
    </source>
</evidence>
<keyword evidence="4" id="KW-0653">Protein transport</keyword>
<feature type="region of interest" description="Disordered" evidence="7">
    <location>
        <begin position="817"/>
        <end position="837"/>
    </location>
</feature>
<dbReference type="AlphaFoldDB" id="A0A7J7IKJ0"/>
<dbReference type="GO" id="GO:0015031">
    <property type="term" value="P:protein transport"/>
    <property type="evidence" value="ECO:0007669"/>
    <property type="project" value="UniProtKB-KW"/>
</dbReference>
<feature type="compositionally biased region" description="Polar residues" evidence="7">
    <location>
        <begin position="23"/>
        <end position="44"/>
    </location>
</feature>
<gene>
    <name evidence="9" type="ORF">F1559_000520</name>
</gene>
<name>A0A7J7IKJ0_9RHOD</name>
<proteinExistence type="inferred from homology"/>
<dbReference type="GO" id="GO:0019905">
    <property type="term" value="F:syntaxin binding"/>
    <property type="evidence" value="ECO:0007669"/>
    <property type="project" value="TreeGrafter"/>
</dbReference>
<keyword evidence="6" id="KW-0175">Coiled coil</keyword>
<evidence type="ECO:0000256" key="1">
    <source>
        <dbReference type="ARBA" id="ARBA00004601"/>
    </source>
</evidence>
<dbReference type="OrthoDB" id="10259024at2759"/>
<keyword evidence="3" id="KW-0813">Transport</keyword>
<dbReference type="PANTHER" id="PTHR12965">
    <property type="entry name" value="VACUOLAR PROTEIN SORTING 54"/>
    <property type="match status" value="1"/>
</dbReference>
<dbReference type="PANTHER" id="PTHR12965:SF0">
    <property type="entry name" value="VACUOLAR PROTEIN SORTING-ASSOCIATED PROTEIN 54"/>
    <property type="match status" value="1"/>
</dbReference>
<evidence type="ECO:0000256" key="4">
    <source>
        <dbReference type="ARBA" id="ARBA00022927"/>
    </source>
</evidence>
<evidence type="ECO:0000259" key="8">
    <source>
        <dbReference type="Pfam" id="PF07928"/>
    </source>
</evidence>